<sequence length="110" mass="12837">MEVKNVKISQNLEDKCFFPILSPTERRMAPYVWFNVQQAQYTTNLQWNRISNLEPSAPKVETLPLDPSCPRLPNRRSMASRSDSSKYLSYVQAWCSLYLSLVERHRVGEV</sequence>
<dbReference type="EMBL" id="BGPR01032217">
    <property type="protein sequence ID" value="GBO05665.1"/>
    <property type="molecule type" value="Genomic_DNA"/>
</dbReference>
<gene>
    <name evidence="1" type="ORF">AVEN_224959_1</name>
</gene>
<organism evidence="1 2">
    <name type="scientific">Araneus ventricosus</name>
    <name type="common">Orbweaver spider</name>
    <name type="synonym">Epeira ventricosa</name>
    <dbReference type="NCBI Taxonomy" id="182803"/>
    <lineage>
        <taxon>Eukaryota</taxon>
        <taxon>Metazoa</taxon>
        <taxon>Ecdysozoa</taxon>
        <taxon>Arthropoda</taxon>
        <taxon>Chelicerata</taxon>
        <taxon>Arachnida</taxon>
        <taxon>Araneae</taxon>
        <taxon>Araneomorphae</taxon>
        <taxon>Entelegynae</taxon>
        <taxon>Araneoidea</taxon>
        <taxon>Araneidae</taxon>
        <taxon>Araneus</taxon>
    </lineage>
</organism>
<dbReference type="Proteomes" id="UP000499080">
    <property type="component" value="Unassembled WGS sequence"/>
</dbReference>
<keyword evidence="2" id="KW-1185">Reference proteome</keyword>
<comment type="caution">
    <text evidence="1">The sequence shown here is derived from an EMBL/GenBank/DDBJ whole genome shotgun (WGS) entry which is preliminary data.</text>
</comment>
<name>A0A4Y2TY88_ARAVE</name>
<evidence type="ECO:0000313" key="2">
    <source>
        <dbReference type="Proteomes" id="UP000499080"/>
    </source>
</evidence>
<reference evidence="1 2" key="1">
    <citation type="journal article" date="2019" name="Sci. Rep.">
        <title>Orb-weaving spider Araneus ventricosus genome elucidates the spidroin gene catalogue.</title>
        <authorList>
            <person name="Kono N."/>
            <person name="Nakamura H."/>
            <person name="Ohtoshi R."/>
            <person name="Moran D.A.P."/>
            <person name="Shinohara A."/>
            <person name="Yoshida Y."/>
            <person name="Fujiwara M."/>
            <person name="Mori M."/>
            <person name="Tomita M."/>
            <person name="Arakawa K."/>
        </authorList>
    </citation>
    <scope>NUCLEOTIDE SEQUENCE [LARGE SCALE GENOMIC DNA]</scope>
</reference>
<protein>
    <submittedName>
        <fullName evidence="1">Uncharacterized protein</fullName>
    </submittedName>
</protein>
<accession>A0A4Y2TY88</accession>
<evidence type="ECO:0000313" key="1">
    <source>
        <dbReference type="EMBL" id="GBO05665.1"/>
    </source>
</evidence>
<proteinExistence type="predicted"/>
<dbReference type="AlphaFoldDB" id="A0A4Y2TY88"/>